<comment type="caution">
    <text evidence="9">Lacks conserved residue(s) required for the propagation of feature annotation.</text>
</comment>
<keyword evidence="3 9" id="KW-0812">Transmembrane</keyword>
<reference evidence="11" key="1">
    <citation type="submission" date="2025-08" db="UniProtKB">
        <authorList>
            <consortium name="RefSeq"/>
        </authorList>
    </citation>
    <scope>IDENTIFICATION</scope>
    <source>
        <tissue evidence="11">Whole organism</tissue>
    </source>
</reference>
<feature type="transmembrane region" description="Helical" evidence="9">
    <location>
        <begin position="129"/>
        <end position="145"/>
    </location>
</feature>
<feature type="binding site" evidence="7">
    <location>
        <position position="25"/>
    </location>
    <ligand>
        <name>Ca(2+)</name>
        <dbReference type="ChEBI" id="CHEBI:29108"/>
    </ligand>
</feature>
<keyword evidence="4 9" id="KW-0378">Hydrolase</keyword>
<keyword evidence="8" id="KW-0862">Zinc</keyword>
<dbReference type="GO" id="GO:0016020">
    <property type="term" value="C:membrane"/>
    <property type="evidence" value="ECO:0007669"/>
    <property type="project" value="UniProtKB-SubCell"/>
</dbReference>
<keyword evidence="5 9" id="KW-1133">Transmembrane helix</keyword>
<dbReference type="InterPro" id="IPR008901">
    <property type="entry name" value="ACER"/>
</dbReference>
<feature type="transmembrane region" description="Helical" evidence="9">
    <location>
        <begin position="70"/>
        <end position="87"/>
    </location>
</feature>
<dbReference type="OMA" id="QYATHYN"/>
<feature type="binding site" evidence="8">
    <location>
        <position position="86"/>
    </location>
    <ligand>
        <name>Zn(2+)</name>
        <dbReference type="ChEBI" id="CHEBI:29105"/>
        <note>catalytic</note>
    </ligand>
</feature>
<dbReference type="OrthoDB" id="187171at2759"/>
<gene>
    <name evidence="11" type="primary">LOC108668481</name>
</gene>
<dbReference type="GO" id="GO:0016811">
    <property type="term" value="F:hydrolase activity, acting on carbon-nitrogen (but not peptide) bonds, in linear amides"/>
    <property type="evidence" value="ECO:0007669"/>
    <property type="project" value="InterPro"/>
</dbReference>
<feature type="binding site" evidence="7">
    <location>
        <position position="23"/>
    </location>
    <ligand>
        <name>Ca(2+)</name>
        <dbReference type="ChEBI" id="CHEBI:29108"/>
    </ligand>
</feature>
<keyword evidence="9" id="KW-0443">Lipid metabolism</keyword>
<comment type="similarity">
    <text evidence="2 9">Belongs to the alkaline ceramidase family.</text>
</comment>
<evidence type="ECO:0000256" key="2">
    <source>
        <dbReference type="ARBA" id="ARBA00009780"/>
    </source>
</evidence>
<organism evidence="10 11">
    <name type="scientific">Hyalella azteca</name>
    <name type="common">Amphipod</name>
    <dbReference type="NCBI Taxonomy" id="294128"/>
    <lineage>
        <taxon>Eukaryota</taxon>
        <taxon>Metazoa</taxon>
        <taxon>Ecdysozoa</taxon>
        <taxon>Arthropoda</taxon>
        <taxon>Crustacea</taxon>
        <taxon>Multicrustacea</taxon>
        <taxon>Malacostraca</taxon>
        <taxon>Eumalacostraca</taxon>
        <taxon>Peracarida</taxon>
        <taxon>Amphipoda</taxon>
        <taxon>Senticaudata</taxon>
        <taxon>Talitrida</taxon>
        <taxon>Talitroidea</taxon>
        <taxon>Hyalellidae</taxon>
        <taxon>Hyalella</taxon>
    </lineage>
</organism>
<feature type="transmembrane region" description="Helical" evidence="9">
    <location>
        <begin position="215"/>
        <end position="234"/>
    </location>
</feature>
<comment type="cofactor">
    <cofactor evidence="8">
        <name>Zn(2+)</name>
        <dbReference type="ChEBI" id="CHEBI:29105"/>
    </cofactor>
</comment>
<feature type="binding site" evidence="8">
    <location>
        <position position="217"/>
    </location>
    <ligand>
        <name>Zn(2+)</name>
        <dbReference type="ChEBI" id="CHEBI:29105"/>
        <note>catalytic</note>
    </ligand>
</feature>
<dbReference type="Pfam" id="PF05875">
    <property type="entry name" value="Ceramidase"/>
    <property type="match status" value="1"/>
</dbReference>
<name>A0A8B7NCD4_HYAAZ</name>
<feature type="binding site" evidence="8">
    <location>
        <position position="213"/>
    </location>
    <ligand>
        <name>Zn(2+)</name>
        <dbReference type="ChEBI" id="CHEBI:29105"/>
        <note>catalytic</note>
    </ligand>
</feature>
<comment type="function">
    <text evidence="9">Hydrolyzes the sphingolipid ceramide into sphingosine and free fatty acid.</text>
</comment>
<proteinExistence type="inferred from homology"/>
<accession>A0A8B7NCD4</accession>
<dbReference type="Proteomes" id="UP000694843">
    <property type="component" value="Unplaced"/>
</dbReference>
<evidence type="ECO:0000313" key="11">
    <source>
        <dbReference type="RefSeq" id="XP_018011201.1"/>
    </source>
</evidence>
<feature type="binding site" evidence="7">
    <location>
        <position position="34"/>
    </location>
    <ligand>
        <name>Ca(2+)</name>
        <dbReference type="ChEBI" id="CHEBI:29108"/>
    </ligand>
</feature>
<evidence type="ECO:0000256" key="3">
    <source>
        <dbReference type="ARBA" id="ARBA00022692"/>
    </source>
</evidence>
<evidence type="ECO:0000313" key="10">
    <source>
        <dbReference type="Proteomes" id="UP000694843"/>
    </source>
</evidence>
<feature type="transmembrane region" description="Helical" evidence="9">
    <location>
        <begin position="151"/>
        <end position="171"/>
    </location>
</feature>
<feature type="binding site" evidence="7">
    <location>
        <position position="21"/>
    </location>
    <ligand>
        <name>Ca(2+)</name>
        <dbReference type="ChEBI" id="CHEBI:29108"/>
    </ligand>
</feature>
<protein>
    <recommendedName>
        <fullName evidence="9">Alkaline ceramidase</fullName>
        <ecNumber evidence="9">3.5.1.-</ecNumber>
    </recommendedName>
</protein>
<sequence length="268" mass="30453">MVFKQTITEKWLAAGSSPVDWCEENYTVSSSIAEFTNSLSNVLTVIIPAYCIKNQLWRSYRKHISNGPQVILYLTALIGIASAYFHGTLSLFGQLLDEVWIIWVMCVAYASLTADCYRPVIFRGSRANIVALFLATFLTLMWFVAPYTNAFWMMTMGAPVYYFLYNECFVVKRKYSLSLVRLSLVLNILGITFWVADRAMCNFWLSLGLPGLHNIWHLLCGVGSYLNLTVFAYLKAASDAPYLIPTIRYYPGDTWGLPYVHCKSKLPS</sequence>
<evidence type="ECO:0000256" key="5">
    <source>
        <dbReference type="ARBA" id="ARBA00022989"/>
    </source>
</evidence>
<comment type="subcellular location">
    <subcellularLocation>
        <location evidence="1">Membrane</location>
        <topology evidence="1">Multi-pass membrane protein</topology>
    </subcellularLocation>
</comment>
<feature type="transmembrane region" description="Helical" evidence="9">
    <location>
        <begin position="178"/>
        <end position="195"/>
    </location>
</feature>
<dbReference type="PANTHER" id="PTHR46139:SF3">
    <property type="entry name" value="ALKALINE CERAMIDASE"/>
    <property type="match status" value="1"/>
</dbReference>
<dbReference type="EC" id="3.5.1.-" evidence="9"/>
<evidence type="ECO:0000256" key="4">
    <source>
        <dbReference type="ARBA" id="ARBA00022801"/>
    </source>
</evidence>
<evidence type="ECO:0000256" key="9">
    <source>
        <dbReference type="RuleBase" id="RU364079"/>
    </source>
</evidence>
<keyword evidence="7" id="KW-0479">Metal-binding</keyword>
<dbReference type="GO" id="GO:0046872">
    <property type="term" value="F:metal ion binding"/>
    <property type="evidence" value="ECO:0007669"/>
    <property type="project" value="UniProtKB-KW"/>
</dbReference>
<evidence type="ECO:0000256" key="7">
    <source>
        <dbReference type="PIRSR" id="PIRSR608901-1"/>
    </source>
</evidence>
<dbReference type="RefSeq" id="XP_018011201.1">
    <property type="nucleotide sequence ID" value="XM_018155712.2"/>
</dbReference>
<evidence type="ECO:0000256" key="6">
    <source>
        <dbReference type="ARBA" id="ARBA00023136"/>
    </source>
</evidence>
<dbReference type="GO" id="GO:0046514">
    <property type="term" value="P:ceramide catabolic process"/>
    <property type="evidence" value="ECO:0007669"/>
    <property type="project" value="TreeGrafter"/>
</dbReference>
<feature type="transmembrane region" description="Helical" evidence="9">
    <location>
        <begin position="99"/>
        <end position="117"/>
    </location>
</feature>
<feature type="binding site" evidence="7">
    <location>
        <position position="20"/>
    </location>
    <ligand>
        <name>Ca(2+)</name>
        <dbReference type="ChEBI" id="CHEBI:29108"/>
    </ligand>
</feature>
<dbReference type="AlphaFoldDB" id="A0A8B7NCD4"/>
<dbReference type="KEGG" id="hazt:108668481"/>
<keyword evidence="6 9" id="KW-0472">Membrane</keyword>
<evidence type="ECO:0000256" key="8">
    <source>
        <dbReference type="PIRSR" id="PIRSR608901-2"/>
    </source>
</evidence>
<evidence type="ECO:0000256" key="1">
    <source>
        <dbReference type="ARBA" id="ARBA00004141"/>
    </source>
</evidence>
<dbReference type="GeneID" id="108668481"/>
<keyword evidence="7" id="KW-0106">Calcium</keyword>
<keyword evidence="10" id="KW-1185">Reference proteome</keyword>
<dbReference type="PANTHER" id="PTHR46139">
    <property type="entry name" value="ALKALINE CERAMIDASE"/>
    <property type="match status" value="1"/>
</dbReference>